<dbReference type="Proteomes" id="UP000499080">
    <property type="component" value="Unassembled WGS sequence"/>
</dbReference>
<name>A0A4Y2RR90_ARAVE</name>
<evidence type="ECO:0000313" key="1">
    <source>
        <dbReference type="EMBL" id="GBN78181.1"/>
    </source>
</evidence>
<reference evidence="1 2" key="1">
    <citation type="journal article" date="2019" name="Sci. Rep.">
        <title>Orb-weaving spider Araneus ventricosus genome elucidates the spidroin gene catalogue.</title>
        <authorList>
            <person name="Kono N."/>
            <person name="Nakamura H."/>
            <person name="Ohtoshi R."/>
            <person name="Moran D.A.P."/>
            <person name="Shinohara A."/>
            <person name="Yoshida Y."/>
            <person name="Fujiwara M."/>
            <person name="Mori M."/>
            <person name="Tomita M."/>
            <person name="Arakawa K."/>
        </authorList>
    </citation>
    <scope>NUCLEOTIDE SEQUENCE [LARGE SCALE GENOMIC DNA]</scope>
</reference>
<dbReference type="AlphaFoldDB" id="A0A4Y2RR90"/>
<gene>
    <name evidence="1" type="ORF">AVEN_65024_1</name>
</gene>
<comment type="caution">
    <text evidence="1">The sequence shown here is derived from an EMBL/GenBank/DDBJ whole genome shotgun (WGS) entry which is preliminary data.</text>
</comment>
<organism evidence="1 2">
    <name type="scientific">Araneus ventricosus</name>
    <name type="common">Orbweaver spider</name>
    <name type="synonym">Epeira ventricosa</name>
    <dbReference type="NCBI Taxonomy" id="182803"/>
    <lineage>
        <taxon>Eukaryota</taxon>
        <taxon>Metazoa</taxon>
        <taxon>Ecdysozoa</taxon>
        <taxon>Arthropoda</taxon>
        <taxon>Chelicerata</taxon>
        <taxon>Arachnida</taxon>
        <taxon>Araneae</taxon>
        <taxon>Araneomorphae</taxon>
        <taxon>Entelegynae</taxon>
        <taxon>Araneoidea</taxon>
        <taxon>Araneidae</taxon>
        <taxon>Araneus</taxon>
    </lineage>
</organism>
<keyword evidence="2" id="KW-1185">Reference proteome</keyword>
<protein>
    <submittedName>
        <fullName evidence="1">Uncharacterized protein</fullName>
    </submittedName>
</protein>
<evidence type="ECO:0000313" key="2">
    <source>
        <dbReference type="Proteomes" id="UP000499080"/>
    </source>
</evidence>
<dbReference type="EMBL" id="BGPR01018074">
    <property type="protein sequence ID" value="GBN78181.1"/>
    <property type="molecule type" value="Genomic_DNA"/>
</dbReference>
<sequence>MEYRLKCGEPHLIVVYDYKLSHSYLFQNGNFGTRQGENNREGRKPMENSIAAGKTWISNQTNSRPSFADSLGGTQMHSTDSTNVGLLQAKSDAARQSSLWCGAEVSRGKEKVSQVSSSSSDHSSELRGPPEITLVWLPKWVINEVCRDQVSEICLKAEGAADQFAAIFAKYKAMGTCTDMSGVPEGMVPGDMGQMVSPFG</sequence>
<accession>A0A4Y2RR90</accession>
<proteinExistence type="predicted"/>